<proteinExistence type="predicted"/>
<dbReference type="AlphaFoldDB" id="A0A6G9Y4V9"/>
<dbReference type="Proteomes" id="UP000503540">
    <property type="component" value="Chromosome"/>
</dbReference>
<dbReference type="RefSeq" id="WP_167471519.1">
    <property type="nucleotide sequence ID" value="NZ_CP046172.1"/>
</dbReference>
<protein>
    <submittedName>
        <fullName evidence="1">Uncharacterized protein</fullName>
    </submittedName>
</protein>
<reference evidence="1 2" key="1">
    <citation type="journal article" date="2019" name="ACS Chem. Biol.">
        <title>Identification and Mobilization of a Cryptic Antibiotic Biosynthesis Gene Locus from a Human-Pathogenic Nocardia Isolate.</title>
        <authorList>
            <person name="Herisse M."/>
            <person name="Ishida K."/>
            <person name="Porter J.L."/>
            <person name="Howden B."/>
            <person name="Hertweck C."/>
            <person name="Stinear T.P."/>
            <person name="Pidot S.J."/>
        </authorList>
    </citation>
    <scope>NUCLEOTIDE SEQUENCE [LARGE SCALE GENOMIC DNA]</scope>
    <source>
        <strain evidence="1 2">AUSMDU00012717</strain>
    </source>
</reference>
<accession>A0A6G9Y4V9</accession>
<name>A0A6G9Y4V9_9NOCA</name>
<keyword evidence="2" id="KW-1185">Reference proteome</keyword>
<dbReference type="KEGG" id="nah:F5544_01585"/>
<evidence type="ECO:0000313" key="2">
    <source>
        <dbReference type="Proteomes" id="UP000503540"/>
    </source>
</evidence>
<sequence>MPAHQCRSCESAVDHCHGTLIAHLGRLVECTEEDCADLDQARHTFIVDCADIAGGCSCYAAHSAARTG</sequence>
<evidence type="ECO:0000313" key="1">
    <source>
        <dbReference type="EMBL" id="QIS08239.1"/>
    </source>
</evidence>
<dbReference type="EMBL" id="CP046172">
    <property type="protein sequence ID" value="QIS08239.1"/>
    <property type="molecule type" value="Genomic_DNA"/>
</dbReference>
<organism evidence="1 2">
    <name type="scientific">Nocardia arthritidis</name>
    <dbReference type="NCBI Taxonomy" id="228602"/>
    <lineage>
        <taxon>Bacteria</taxon>
        <taxon>Bacillati</taxon>
        <taxon>Actinomycetota</taxon>
        <taxon>Actinomycetes</taxon>
        <taxon>Mycobacteriales</taxon>
        <taxon>Nocardiaceae</taxon>
        <taxon>Nocardia</taxon>
    </lineage>
</organism>
<gene>
    <name evidence="1" type="ORF">F5544_01585</name>
</gene>